<proteinExistence type="predicted"/>
<reference evidence="2 3" key="1">
    <citation type="submission" date="2018-02" db="EMBL/GenBank/DDBJ databases">
        <title>Reclassifiation of [Polyangium] brachysporum DSM 7029 as Guopingzhaonella breviflexa gen. nov., sp. nov., a member of the family Comamonadaceae.</title>
        <authorList>
            <person name="Tang B."/>
        </authorList>
    </citation>
    <scope>NUCLEOTIDE SEQUENCE [LARGE SCALE GENOMIC DNA]</scope>
    <source>
        <strain evidence="2 3">BCRC 80649</strain>
    </source>
</reference>
<comment type="caution">
    <text evidence="2">The sequence shown here is derived from an EMBL/GenBank/DDBJ whole genome shotgun (WGS) entry which is preliminary data.</text>
</comment>
<dbReference type="Proteomes" id="UP000238605">
    <property type="component" value="Unassembled WGS sequence"/>
</dbReference>
<dbReference type="EMBL" id="PSNX01000012">
    <property type="protein sequence ID" value="PPE65664.1"/>
    <property type="molecule type" value="Genomic_DNA"/>
</dbReference>
<accession>A0A2S5SSJ5</accession>
<dbReference type="Pfam" id="PF13670">
    <property type="entry name" value="PepSY_2"/>
    <property type="match status" value="1"/>
</dbReference>
<evidence type="ECO:0000313" key="2">
    <source>
        <dbReference type="EMBL" id="PPE65664.1"/>
    </source>
</evidence>
<evidence type="ECO:0000313" key="3">
    <source>
        <dbReference type="Proteomes" id="UP000238605"/>
    </source>
</evidence>
<protein>
    <submittedName>
        <fullName evidence="2">PepSY domain-containing protein</fullName>
    </submittedName>
</protein>
<evidence type="ECO:0000259" key="1">
    <source>
        <dbReference type="Pfam" id="PF13670"/>
    </source>
</evidence>
<dbReference type="InterPro" id="IPR025711">
    <property type="entry name" value="PepSY"/>
</dbReference>
<gene>
    <name evidence="2" type="ORF">C1704_13630</name>
</gene>
<feature type="domain" description="PepSY" evidence="1">
    <location>
        <begin position="3"/>
        <end position="77"/>
    </location>
</feature>
<sequence>MVAVAAVSIMLGSAWAQDRPPADAQPLSSIVRSLEQQGFGPFIEIEFDDGVWEIDVFKDGRKRKLDVDPRSGKILRDRADG</sequence>
<dbReference type="AlphaFoldDB" id="A0A2S5SSJ5"/>
<keyword evidence="3" id="KW-1185">Reference proteome</keyword>
<dbReference type="OrthoDB" id="5951452at2"/>
<dbReference type="Gene3D" id="3.10.450.40">
    <property type="match status" value="1"/>
</dbReference>
<organism evidence="2 3">
    <name type="scientific">Caldimonas caldifontis</name>
    <dbReference type="NCBI Taxonomy" id="1452508"/>
    <lineage>
        <taxon>Bacteria</taxon>
        <taxon>Pseudomonadati</taxon>
        <taxon>Pseudomonadota</taxon>
        <taxon>Betaproteobacteria</taxon>
        <taxon>Burkholderiales</taxon>
        <taxon>Sphaerotilaceae</taxon>
        <taxon>Caldimonas</taxon>
    </lineage>
</organism>
<name>A0A2S5SSJ5_9BURK</name>